<organism evidence="1">
    <name type="scientific">Candidatus Kentrum sp. FW</name>
    <dbReference type="NCBI Taxonomy" id="2126338"/>
    <lineage>
        <taxon>Bacteria</taxon>
        <taxon>Pseudomonadati</taxon>
        <taxon>Pseudomonadota</taxon>
        <taxon>Gammaproteobacteria</taxon>
        <taxon>Candidatus Kentrum</taxon>
    </lineage>
</organism>
<dbReference type="AlphaFoldDB" id="A0A450TMC8"/>
<evidence type="ECO:0000313" key="1">
    <source>
        <dbReference type="EMBL" id="VFJ68828.1"/>
    </source>
</evidence>
<reference evidence="1" key="1">
    <citation type="submission" date="2019-02" db="EMBL/GenBank/DDBJ databases">
        <authorList>
            <person name="Gruber-Vodicka R. H."/>
            <person name="Seah K. B. B."/>
        </authorList>
    </citation>
    <scope>NUCLEOTIDE SEQUENCE</scope>
    <source>
        <strain evidence="1">BECK_BZ131</strain>
    </source>
</reference>
<name>A0A450TMC8_9GAMM</name>
<accession>A0A450TMC8</accession>
<proteinExistence type="predicted"/>
<dbReference type="EMBL" id="CAADFE010000016">
    <property type="protein sequence ID" value="VFJ68828.1"/>
    <property type="molecule type" value="Genomic_DNA"/>
</dbReference>
<sequence>MTIRKITVECDTSARDGSMPMPGLSKALPKTFDACKARLKLDLYYNHLAKLKVLDFQSISRQGIAWNTKAYLRILLYSPPVP</sequence>
<protein>
    <submittedName>
        <fullName evidence="1">Uncharacterized protein</fullName>
    </submittedName>
</protein>
<gene>
    <name evidence="1" type="ORF">BECKFW1821C_GA0114237_101627</name>
</gene>